<keyword evidence="4" id="KW-0067">ATP-binding</keyword>
<dbReference type="SUPFAM" id="SSF52047">
    <property type="entry name" value="RNI-like"/>
    <property type="match status" value="4"/>
</dbReference>
<dbReference type="CDD" id="cd00009">
    <property type="entry name" value="AAA"/>
    <property type="match status" value="1"/>
</dbReference>
<dbReference type="InterPro" id="IPR003593">
    <property type="entry name" value="AAA+_ATPase"/>
</dbReference>
<feature type="coiled-coil region" evidence="5">
    <location>
        <begin position="245"/>
        <end position="272"/>
    </location>
</feature>
<keyword evidence="2" id="KW-0547">Nucleotide-binding</keyword>
<evidence type="ECO:0000259" key="7">
    <source>
        <dbReference type="SMART" id="SM00382"/>
    </source>
</evidence>
<dbReference type="SUPFAM" id="SSF52540">
    <property type="entry name" value="P-loop containing nucleoside triphosphate hydrolases"/>
    <property type="match status" value="1"/>
</dbReference>
<evidence type="ECO:0000256" key="3">
    <source>
        <dbReference type="ARBA" id="ARBA00022821"/>
    </source>
</evidence>
<dbReference type="PANTHER" id="PTHR33463">
    <property type="entry name" value="NB-ARC DOMAIN-CONTAINING PROTEIN-RELATED"/>
    <property type="match status" value="1"/>
</dbReference>
<dbReference type="InterPro" id="IPR032675">
    <property type="entry name" value="LRR_dom_sf"/>
</dbReference>
<evidence type="ECO:0000256" key="2">
    <source>
        <dbReference type="ARBA" id="ARBA00022741"/>
    </source>
</evidence>
<dbReference type="InterPro" id="IPR042197">
    <property type="entry name" value="Apaf_helical"/>
</dbReference>
<keyword evidence="5" id="KW-0175">Coiled coil</keyword>
<keyword evidence="3" id="KW-0611">Plant defense</keyword>
<dbReference type="Proteomes" id="UP001359559">
    <property type="component" value="Unassembled WGS sequence"/>
</dbReference>
<dbReference type="PANTHER" id="PTHR33463:SF196">
    <property type="entry name" value="NB-ARC DOMAIN DISEASE RESISTANCE PROTEIN"/>
    <property type="match status" value="1"/>
</dbReference>
<evidence type="ECO:0000256" key="1">
    <source>
        <dbReference type="ARBA" id="ARBA00008894"/>
    </source>
</evidence>
<organism evidence="8 9">
    <name type="scientific">Clitoria ternatea</name>
    <name type="common">Butterfly pea</name>
    <dbReference type="NCBI Taxonomy" id="43366"/>
    <lineage>
        <taxon>Eukaryota</taxon>
        <taxon>Viridiplantae</taxon>
        <taxon>Streptophyta</taxon>
        <taxon>Embryophyta</taxon>
        <taxon>Tracheophyta</taxon>
        <taxon>Spermatophyta</taxon>
        <taxon>Magnoliopsida</taxon>
        <taxon>eudicotyledons</taxon>
        <taxon>Gunneridae</taxon>
        <taxon>Pentapetalae</taxon>
        <taxon>rosids</taxon>
        <taxon>fabids</taxon>
        <taxon>Fabales</taxon>
        <taxon>Fabaceae</taxon>
        <taxon>Papilionoideae</taxon>
        <taxon>50 kb inversion clade</taxon>
        <taxon>NPAAA clade</taxon>
        <taxon>indigoferoid/millettioid clade</taxon>
        <taxon>Phaseoleae</taxon>
        <taxon>Clitoria</taxon>
    </lineage>
</organism>
<evidence type="ECO:0000313" key="8">
    <source>
        <dbReference type="EMBL" id="KAK7292588.1"/>
    </source>
</evidence>
<dbReference type="InterPro" id="IPR057135">
    <property type="entry name" value="At4g27190-like_LRR"/>
</dbReference>
<dbReference type="SUPFAM" id="SSF52058">
    <property type="entry name" value="L domain-like"/>
    <property type="match status" value="2"/>
</dbReference>
<comment type="caution">
    <text evidence="8">The sequence shown here is derived from an EMBL/GenBank/DDBJ whole genome shotgun (WGS) entry which is preliminary data.</text>
</comment>
<evidence type="ECO:0000256" key="4">
    <source>
        <dbReference type="ARBA" id="ARBA00022840"/>
    </source>
</evidence>
<dbReference type="Pfam" id="PF23247">
    <property type="entry name" value="LRR_RPS2"/>
    <property type="match status" value="7"/>
</dbReference>
<sequence>MDPLSIAFGLCGLPFVKEGLEKCLREQVFIHLRSYHKRIQKLEKSVKKLESDKSDVQQIVEEEEDRYGRGILGEVANWIKNADEIICEYGRFIGDERQRLVSKGDYLPNLRARYSLVRKAYDLKRRIDEIFEKKNDSVISYWLGPPSIAPFLANIGYESFSSRDETIKKLNAALENPSVKIIGVYGWSGVGKTTLVKEVAKEALQVKDTEARMFDMVIMASMGNNPAIVKIQGQIADMIGITLVGESEIARAAQIQNKLKNLKRRILIILDDLHEKVDFNMLGIQFENDDIVEETTLEPNVLETQPNDTMKNQNPRGKSKGEVLEEPPNSNNPSSNMVNSKKLFNSSNVTKTKETPRFKVLVISASKQVLSSQMELKEDHIFFVDVLEKKEAEKLFKKIVGADYLKSGFENLASQIASKCGGLPMSIVTTARALKSHQSYSVWETVLSDLQQGKLKRELEFSTKLSYDLLENEELKHTFLLCPFIGHDALVMDLMKYCIGLGILQGKNTIKEARVAVFAMIEKLKQSGLLSESFSIDHFSIQNVARQAAISISSQENVVYSITKIKLDEWPEKLKTCVAIFLHHCDIIEVFSCKITFSWLKIFRLDNNDPCPKIPKNFFKTMKKLKVLILSGIYLSPLPSSIRSLTKLRMFSLENCMLQGKELSIIGELRRLRILSFSGSDIEKLPVELKQLTNLQIFDMSNCYKLREIPTGVISCLTSLEELYMRNSLILSKEEKQAEESLCTVLSELKYLDQLRTLDIQISDIVHLPDNLFLDKLHNYKIVLGDLNVNLETDFKMPEKHETTRFLAINLKDNFDIHSQMGIKMLFDRVENLLLKELKGVEDVFNGLNLKGFPCLKNLMISGNDSIQSLFDPRDTSQAFLKLESLYLNDLKNMSKVCGCVLSKDSFGKLKVIKINQCSQLEVVFSISLVEHLTSLEIIEVSECNSLKKIVYVENESNSNEIKFHELRSLTLESLSDLIGFSSEAEEPTQAITLFGGKVSVSKLERMKLSSLNIQKIWSAESKFEKLTLLEVNDCWKLKYLIPFSMVSSLVNLQSLFISKCDNMESIFKDDKTKVTKDRNIFRKLKNIKLSNMNNLTEIWNSALPETSFGHLETLIIEQCHKIPNVFSHTDYMKGIFRSLCSLTVADCRLMGEIFDLNKYNEKEVELNLQDIHVETLPKLEQIWKWNGEQEKSLKLNKLEKLWVHGCDRLVNVFPFSAARCLDKKLECLVVCDCTRLQEIFAKEIVPKGEADNPTVEFSSLNTIKFSKLPKVERFYPGNFELRALNDLSIQSCNQLELFSSIQTKPLVQAINKVKSLEIEPSNSTGEWNWSHRKDKLKELCISGLTTTQILYSFFYSSPHLESLSLNGCFFEDIEPFESLEKENSLGIVPKLKSLKLANMPYLENLGIEPSLILARVEFMILENCRWLVTMVPSSVSLTHLTNLEVTNCGGLKTLMSPSTAKSLCQLNTMKVSECESLEEIVGNAEKFGEKVDIVFKQLKNLELVSLENLNCFSCSKGCVFKFPSLEKLVVRACCKMKSFAEMEGKQMLRRIDIYADIDVKIMSCRWKDDLNAAIKKMFQEKRYYDGMQNMILTDDLAELRPAWRGEVALQTHWFSTLKILRLDGCDYLKPYAIPSNVLPYLKTLKELDVSDCDKVKGIFGMNDRETMGTTTFQLQKLELYNLVGLTSVWEKDDLSFQNLEAVYVSDCGRLASVFPLKVAKNLKKLQKIQIESCDRLRQIVGMEGVAEANRTEEFVFPRLTLMDLFELPKLSRLGDFTLECPSLNQLSVLGCPMFESAQLQGSGVMKAISNVEELSLEGNLISVVDQPDTEFRYLHKIGMRFDKSDNPTQPIQILKKAANLQEMRIHDCSNRHIFEFGGVGVQHLEELTLEEKFQKGMDDETFSKYHLQQLWVGNDSEQSNWFEGLKIMKLVNCKVKGYAIPSNILSCLKSLQELEMRGCNQVTFIFGMKGTESVKIASPLRKLWLVRLSVLTHVWEDNCQAISTTFQNLEQVYVENCKSLQSVFPAAIGKNLKKLKKLEIKYCDELKEIVGTVQHQIAEETAQVFEIPALTSLYLRELPKLTCFYPEAFTLLCLRLNTLFVLQCPKLEILSIAQPGSDGSSTSINRQSLFSDLELPSLKRVEIEECPKMDNFCPYLEEQPFQAAPNLSTYDSDGELVLHNDLNISLRRAFFQQKFENGMDNETFSKHHLQQVWVDKVSEQSYLFEGLKIMKLVNCEVQGYAIPSNILSCLKSLQELEMRGCNQVTFIFGMKGTESVKIASPLRKLWLVGLSVLTHVWEDNCQAITTTFQNLERVHVENCKSLQGVFPAAIGKNLKKLKKLEIKYCDELKEIVGTVQHQIAEETAQVFEIPALTSLYLRELPKLTCFYPEAFTLMCLRLNTLFVLQCPKLEILSIAQPGSDGSSTSINRQSLFSDLELPSLEGVETEECPKMDNFCPQLETRHVDFNMSVLVQDFEKGMDIETFSKHHLQQLWVHKVSKQSNFFEALKSMKLVNCEFEGYAIPSNILPCLKSLQELKIEDCNQVNFIFDMKTESVKIAFLLRKLWLKRLPVLTHVWEDNCQAITTTFQNLEQVHVEKCKSLQMVFPAAMAKNLKKLEKLEIKYCDELKEIVGKVQHQIAEETAQVFEIPALTTLYLQELPKLTCFYPEAFTLICLRLNTLFVLECPKLEILSIAQPGSDGSSTSINRQSLVSDLELPSLKGVEIEECPKMDNFCPHLEAQFSRYNGELVLHNDLNISVRRAFFRQLWNLPTLKEIYSGTHTLEWPSLRELDVYHCQMLKCFATEYQNSTKDQDMQLIVSLKKKIEKVSSEMLSLKSMLADDSSSEENKIQAKRNSSPLLAPSSGY</sequence>
<name>A0AAN9J785_CLITE</name>
<dbReference type="GO" id="GO:0005524">
    <property type="term" value="F:ATP binding"/>
    <property type="evidence" value="ECO:0007669"/>
    <property type="project" value="UniProtKB-KW"/>
</dbReference>
<feature type="region of interest" description="Disordered" evidence="6">
    <location>
        <begin position="2838"/>
        <end position="2865"/>
    </location>
</feature>
<evidence type="ECO:0000256" key="5">
    <source>
        <dbReference type="SAM" id="Coils"/>
    </source>
</evidence>
<dbReference type="InterPro" id="IPR002182">
    <property type="entry name" value="NB-ARC"/>
</dbReference>
<dbReference type="SMART" id="SM00382">
    <property type="entry name" value="AAA"/>
    <property type="match status" value="1"/>
</dbReference>
<evidence type="ECO:0000313" key="9">
    <source>
        <dbReference type="Proteomes" id="UP001359559"/>
    </source>
</evidence>
<dbReference type="Gene3D" id="3.80.10.10">
    <property type="entry name" value="Ribonuclease Inhibitor"/>
    <property type="match status" value="9"/>
</dbReference>
<reference evidence="8 9" key="1">
    <citation type="submission" date="2024-01" db="EMBL/GenBank/DDBJ databases">
        <title>The genomes of 5 underutilized Papilionoideae crops provide insights into root nodulation and disease resistance.</title>
        <authorList>
            <person name="Yuan L."/>
        </authorList>
    </citation>
    <scope>NUCLEOTIDE SEQUENCE [LARGE SCALE GENOMIC DNA]</scope>
    <source>
        <strain evidence="8">LY-2023</strain>
        <tissue evidence="8">Leaf</tissue>
    </source>
</reference>
<feature type="compositionally biased region" description="Polar residues" evidence="6">
    <location>
        <begin position="302"/>
        <end position="316"/>
    </location>
</feature>
<feature type="domain" description="AAA+ ATPase" evidence="7">
    <location>
        <begin position="178"/>
        <end position="387"/>
    </location>
</feature>
<protein>
    <recommendedName>
        <fullName evidence="7">AAA+ ATPase domain-containing protein</fullName>
    </recommendedName>
</protein>
<dbReference type="Gene3D" id="3.40.50.300">
    <property type="entry name" value="P-loop containing nucleotide triphosphate hydrolases"/>
    <property type="match status" value="1"/>
</dbReference>
<evidence type="ECO:0000256" key="6">
    <source>
        <dbReference type="SAM" id="MobiDB-lite"/>
    </source>
</evidence>
<proteinExistence type="inferred from homology"/>
<dbReference type="InterPro" id="IPR027417">
    <property type="entry name" value="P-loop_NTPase"/>
</dbReference>
<feature type="coiled-coil region" evidence="5">
    <location>
        <begin position="32"/>
        <end position="66"/>
    </location>
</feature>
<feature type="region of interest" description="Disordered" evidence="6">
    <location>
        <begin position="298"/>
        <end position="341"/>
    </location>
</feature>
<dbReference type="EMBL" id="JAYKXN010000004">
    <property type="protein sequence ID" value="KAK7292588.1"/>
    <property type="molecule type" value="Genomic_DNA"/>
</dbReference>
<dbReference type="Gene3D" id="1.10.8.430">
    <property type="entry name" value="Helical domain of apoptotic protease-activating factors"/>
    <property type="match status" value="1"/>
</dbReference>
<gene>
    <name evidence="8" type="ORF">RJT34_15439</name>
</gene>
<keyword evidence="9" id="KW-1185">Reference proteome</keyword>
<accession>A0AAN9J785</accession>
<feature type="compositionally biased region" description="Low complexity" evidence="6">
    <location>
        <begin position="327"/>
        <end position="336"/>
    </location>
</feature>
<dbReference type="GO" id="GO:0043531">
    <property type="term" value="F:ADP binding"/>
    <property type="evidence" value="ECO:0007669"/>
    <property type="project" value="InterPro"/>
</dbReference>
<dbReference type="InterPro" id="IPR050905">
    <property type="entry name" value="Plant_NBS-LRR"/>
</dbReference>
<dbReference type="Pfam" id="PF00931">
    <property type="entry name" value="NB-ARC"/>
    <property type="match status" value="1"/>
</dbReference>
<dbReference type="GO" id="GO:0006952">
    <property type="term" value="P:defense response"/>
    <property type="evidence" value="ECO:0007669"/>
    <property type="project" value="UniProtKB-KW"/>
</dbReference>
<comment type="similarity">
    <text evidence="1">Belongs to the disease resistance NB-LRR family.</text>
</comment>
<dbReference type="PRINTS" id="PR00364">
    <property type="entry name" value="DISEASERSIST"/>
</dbReference>